<dbReference type="Proteomes" id="UP000030147">
    <property type="component" value="Unassembled WGS sequence"/>
</dbReference>
<evidence type="ECO:0000256" key="6">
    <source>
        <dbReference type="HAMAP-Rule" id="MF_00658"/>
    </source>
</evidence>
<dbReference type="NCBIfam" id="NF000986">
    <property type="entry name" value="PRK00103.1-4"/>
    <property type="match status" value="1"/>
</dbReference>
<evidence type="ECO:0000256" key="3">
    <source>
        <dbReference type="ARBA" id="ARBA00022679"/>
    </source>
</evidence>
<keyword evidence="8" id="KW-1185">Reference proteome</keyword>
<dbReference type="NCBIfam" id="TIGR00246">
    <property type="entry name" value="tRNA_RlmH_YbeA"/>
    <property type="match status" value="1"/>
</dbReference>
<dbReference type="PIRSF" id="PIRSF004505">
    <property type="entry name" value="MT_bac"/>
    <property type="match status" value="1"/>
</dbReference>
<keyword evidence="1 6" id="KW-0698">rRNA processing</keyword>
<feature type="binding site" evidence="6">
    <location>
        <begin position="127"/>
        <end position="132"/>
    </location>
    <ligand>
        <name>S-adenosyl-L-methionine</name>
        <dbReference type="ChEBI" id="CHEBI:59789"/>
    </ligand>
</feature>
<keyword evidence="3 6" id="KW-0808">Transferase</keyword>
<dbReference type="PANTHER" id="PTHR33603">
    <property type="entry name" value="METHYLTRANSFERASE"/>
    <property type="match status" value="1"/>
</dbReference>
<dbReference type="NCBIfam" id="NF000985">
    <property type="entry name" value="PRK00103.1-3"/>
    <property type="match status" value="1"/>
</dbReference>
<organism evidence="7 8">
    <name type="scientific">Pontibacillus yanchengensis Y32</name>
    <dbReference type="NCBI Taxonomy" id="1385514"/>
    <lineage>
        <taxon>Bacteria</taxon>
        <taxon>Bacillati</taxon>
        <taxon>Bacillota</taxon>
        <taxon>Bacilli</taxon>
        <taxon>Bacillales</taxon>
        <taxon>Bacillaceae</taxon>
        <taxon>Pontibacillus</taxon>
    </lineage>
</organism>
<sequence>MKISIISVGKLKEKYLKQGIEEYIKRMGPYAKVDIQEVSDEKAPENLSEAQMEEVKQKEGERILSKIGADTYVITLEIEGKMITSEKLAEQLDQLATYGNSKIAFVIGGSLGISEDVQKRSDFALSFSKMTFPHQMMRLMLLEQVYRAFRIMRGEPYHK</sequence>
<proteinExistence type="inferred from homology"/>
<protein>
    <recommendedName>
        <fullName evidence="6">Ribosomal RNA large subunit methyltransferase H</fullName>
        <ecNumber evidence="6">2.1.1.177</ecNumber>
    </recommendedName>
    <alternativeName>
        <fullName evidence="6">23S rRNA (pseudouridine1915-N3)-methyltransferase</fullName>
    </alternativeName>
    <alternativeName>
        <fullName evidence="6">23S rRNA m3Psi1915 methyltransferase</fullName>
    </alternativeName>
    <alternativeName>
        <fullName evidence="6">rRNA (pseudouridine-N3-)-methyltransferase RlmH</fullName>
    </alternativeName>
</protein>
<reference evidence="7 8" key="1">
    <citation type="journal article" date="2015" name="Stand. Genomic Sci.">
        <title>High quality draft genome sequence of the moderately halophilic bacterium Pontibacillus yanchengensis Y32(T) and comparison among Pontibacillus genomes.</title>
        <authorList>
            <person name="Huang J."/>
            <person name="Qiao Z.X."/>
            <person name="Tang J.W."/>
            <person name="Wang G."/>
        </authorList>
    </citation>
    <scope>NUCLEOTIDE SEQUENCE [LARGE SCALE GENOMIC DNA]</scope>
    <source>
        <strain evidence="7 8">Y32</strain>
    </source>
</reference>
<keyword evidence="2 6" id="KW-0489">Methyltransferase</keyword>
<dbReference type="EC" id="2.1.1.177" evidence="6"/>
<dbReference type="EMBL" id="AVBF01000016">
    <property type="protein sequence ID" value="KGP73189.1"/>
    <property type="molecule type" value="Genomic_DNA"/>
</dbReference>
<comment type="function">
    <text evidence="6">Specifically methylates the pseudouridine at position 1915 (m3Psi1915) in 23S rRNA.</text>
</comment>
<dbReference type="CDD" id="cd18081">
    <property type="entry name" value="RlmH-like"/>
    <property type="match status" value="1"/>
</dbReference>
<dbReference type="STRING" id="1385514.N782_06735"/>
<feature type="binding site" evidence="6">
    <location>
        <position position="108"/>
    </location>
    <ligand>
        <name>S-adenosyl-L-methionine</name>
        <dbReference type="ChEBI" id="CHEBI:59789"/>
    </ligand>
</feature>
<comment type="subcellular location">
    <subcellularLocation>
        <location evidence="6">Cytoplasm</location>
    </subcellularLocation>
</comment>
<name>A0A0A2TCB3_9BACI</name>
<evidence type="ECO:0000256" key="1">
    <source>
        <dbReference type="ARBA" id="ARBA00022552"/>
    </source>
</evidence>
<comment type="subunit">
    <text evidence="6">Homodimer.</text>
</comment>
<comment type="catalytic activity">
    <reaction evidence="6">
        <text>pseudouridine(1915) in 23S rRNA + S-adenosyl-L-methionine = N(3)-methylpseudouridine(1915) in 23S rRNA + S-adenosyl-L-homocysteine + H(+)</text>
        <dbReference type="Rhea" id="RHEA:42752"/>
        <dbReference type="Rhea" id="RHEA-COMP:10221"/>
        <dbReference type="Rhea" id="RHEA-COMP:10222"/>
        <dbReference type="ChEBI" id="CHEBI:15378"/>
        <dbReference type="ChEBI" id="CHEBI:57856"/>
        <dbReference type="ChEBI" id="CHEBI:59789"/>
        <dbReference type="ChEBI" id="CHEBI:65314"/>
        <dbReference type="ChEBI" id="CHEBI:74486"/>
        <dbReference type="EC" id="2.1.1.177"/>
    </reaction>
</comment>
<gene>
    <name evidence="6" type="primary">rlmH</name>
    <name evidence="7" type="ORF">N782_06735</name>
</gene>
<evidence type="ECO:0000256" key="2">
    <source>
        <dbReference type="ARBA" id="ARBA00022603"/>
    </source>
</evidence>
<comment type="caution">
    <text evidence="7">The sequence shown here is derived from an EMBL/GenBank/DDBJ whole genome shotgun (WGS) entry which is preliminary data.</text>
</comment>
<dbReference type="Pfam" id="PF02590">
    <property type="entry name" value="SPOUT_MTase"/>
    <property type="match status" value="1"/>
</dbReference>
<dbReference type="SUPFAM" id="SSF75217">
    <property type="entry name" value="alpha/beta knot"/>
    <property type="match status" value="1"/>
</dbReference>
<keyword evidence="6" id="KW-0963">Cytoplasm</keyword>
<dbReference type="GO" id="GO:0070038">
    <property type="term" value="F:rRNA (pseudouridine-N3-)-methyltransferase activity"/>
    <property type="evidence" value="ECO:0007669"/>
    <property type="project" value="UniProtKB-UniRule"/>
</dbReference>
<dbReference type="OrthoDB" id="9806643at2"/>
<evidence type="ECO:0000256" key="5">
    <source>
        <dbReference type="ARBA" id="ARBA00038303"/>
    </source>
</evidence>
<dbReference type="InterPro" id="IPR029026">
    <property type="entry name" value="tRNA_m1G_MTases_N"/>
</dbReference>
<dbReference type="AlphaFoldDB" id="A0A0A2TCB3"/>
<accession>A0A0A2TCB3</accession>
<dbReference type="Gene3D" id="3.40.1280.10">
    <property type="match status" value="1"/>
</dbReference>
<comment type="similarity">
    <text evidence="5 6">Belongs to the RNA methyltransferase RlmH family.</text>
</comment>
<evidence type="ECO:0000313" key="7">
    <source>
        <dbReference type="EMBL" id="KGP73189.1"/>
    </source>
</evidence>
<dbReference type="eggNOG" id="COG1576">
    <property type="taxonomic scope" value="Bacteria"/>
</dbReference>
<dbReference type="PANTHER" id="PTHR33603:SF1">
    <property type="entry name" value="RIBOSOMAL RNA LARGE SUBUNIT METHYLTRANSFERASE H"/>
    <property type="match status" value="1"/>
</dbReference>
<dbReference type="InterPro" id="IPR029028">
    <property type="entry name" value="Alpha/beta_knot_MTases"/>
</dbReference>
<feature type="binding site" evidence="6">
    <location>
        <position position="76"/>
    </location>
    <ligand>
        <name>S-adenosyl-L-methionine</name>
        <dbReference type="ChEBI" id="CHEBI:59789"/>
    </ligand>
</feature>
<dbReference type="HAMAP" id="MF_00658">
    <property type="entry name" value="23SrRNA_methyltr_H"/>
    <property type="match status" value="1"/>
</dbReference>
<dbReference type="RefSeq" id="WP_036818114.1">
    <property type="nucleotide sequence ID" value="NZ_AVBF01000016.1"/>
</dbReference>
<dbReference type="GO" id="GO:0005737">
    <property type="term" value="C:cytoplasm"/>
    <property type="evidence" value="ECO:0007669"/>
    <property type="project" value="UniProtKB-SubCell"/>
</dbReference>
<evidence type="ECO:0000313" key="8">
    <source>
        <dbReference type="Proteomes" id="UP000030147"/>
    </source>
</evidence>
<dbReference type="InterPro" id="IPR003742">
    <property type="entry name" value="RlmH-like"/>
</dbReference>
<keyword evidence="4 6" id="KW-0949">S-adenosyl-L-methionine</keyword>
<evidence type="ECO:0000256" key="4">
    <source>
        <dbReference type="ARBA" id="ARBA00022691"/>
    </source>
</evidence>